<dbReference type="EMBL" id="AP022577">
    <property type="protein sequence ID" value="BBX86809.1"/>
    <property type="molecule type" value="Genomic_DNA"/>
</dbReference>
<protein>
    <submittedName>
        <fullName evidence="1">Uncharacterized protein</fullName>
    </submittedName>
</protein>
<accession>A0ABM7IJH5</accession>
<evidence type="ECO:0000313" key="2">
    <source>
        <dbReference type="Proteomes" id="UP000465609"/>
    </source>
</evidence>
<name>A0ABM7IJH5_9MYCO</name>
<reference evidence="1 2" key="1">
    <citation type="journal article" date="2019" name="Emerg. Microbes Infect.">
        <title>Comprehensive subspecies identification of 175 nontuberculous mycobacteria species based on 7547 genomic profiles.</title>
        <authorList>
            <person name="Matsumoto Y."/>
            <person name="Kinjo T."/>
            <person name="Motooka D."/>
            <person name="Nabeya D."/>
            <person name="Jung N."/>
            <person name="Uechi K."/>
            <person name="Horii T."/>
            <person name="Iida T."/>
            <person name="Fujita J."/>
            <person name="Nakamura S."/>
        </authorList>
    </citation>
    <scope>NUCLEOTIDE SEQUENCE [LARGE SCALE GENOMIC DNA]</scope>
    <source>
        <strain evidence="1 2">JCM 15296</strain>
    </source>
</reference>
<evidence type="ECO:0000313" key="1">
    <source>
        <dbReference type="EMBL" id="BBX86809.1"/>
    </source>
</evidence>
<gene>
    <name evidence="1" type="ORF">MAUB_46820</name>
</gene>
<dbReference type="Proteomes" id="UP000465609">
    <property type="component" value="Chromosome"/>
</dbReference>
<proteinExistence type="predicted"/>
<organism evidence="1 2">
    <name type="scientific">Mycolicibacterium aubagnense</name>
    <dbReference type="NCBI Taxonomy" id="319707"/>
    <lineage>
        <taxon>Bacteria</taxon>
        <taxon>Bacillati</taxon>
        <taxon>Actinomycetota</taxon>
        <taxon>Actinomycetes</taxon>
        <taxon>Mycobacteriales</taxon>
        <taxon>Mycobacteriaceae</taxon>
        <taxon>Mycolicibacterium</taxon>
    </lineage>
</organism>
<keyword evidence="2" id="KW-1185">Reference proteome</keyword>
<sequence length="106" mass="10846">MLRIIIGIVIAVGGGLIAPPVAGAEKCGSGYYWSRVHAQCVERPDTNSRNATALCVDGLWSHSLTPGADENCAGHGGVAQMCPCGGAVASAFNRTAMPGPEPARRV</sequence>